<dbReference type="AlphaFoldDB" id="A0A9D4S7V1"/>
<gene>
    <name evidence="2" type="ORF">DPMN_017957</name>
</gene>
<dbReference type="InterPro" id="IPR031981">
    <property type="entry name" value="MIEAP_C"/>
</dbReference>
<dbReference type="Proteomes" id="UP000828390">
    <property type="component" value="Unassembled WGS sequence"/>
</dbReference>
<evidence type="ECO:0000313" key="2">
    <source>
        <dbReference type="EMBL" id="KAH3893805.1"/>
    </source>
</evidence>
<dbReference type="OrthoDB" id="10589761at2759"/>
<name>A0A9D4S7V1_DREPO</name>
<accession>A0A9D4S7V1</accession>
<comment type="caution">
    <text evidence="2">The sequence shown here is derived from an EMBL/GenBank/DDBJ whole genome shotgun (WGS) entry which is preliminary data.</text>
</comment>
<feature type="domain" description="Mitochondria-eating protein C-terminal" evidence="1">
    <location>
        <begin position="144"/>
        <end position="267"/>
    </location>
</feature>
<keyword evidence="3" id="KW-1185">Reference proteome</keyword>
<dbReference type="EMBL" id="JAIWYP010000001">
    <property type="protein sequence ID" value="KAH3893805.1"/>
    <property type="molecule type" value="Genomic_DNA"/>
</dbReference>
<evidence type="ECO:0000259" key="1">
    <source>
        <dbReference type="Pfam" id="PF16026"/>
    </source>
</evidence>
<reference evidence="2" key="1">
    <citation type="journal article" date="2019" name="bioRxiv">
        <title>The Genome of the Zebra Mussel, Dreissena polymorpha: A Resource for Invasive Species Research.</title>
        <authorList>
            <person name="McCartney M.A."/>
            <person name="Auch B."/>
            <person name="Kono T."/>
            <person name="Mallez S."/>
            <person name="Zhang Y."/>
            <person name="Obille A."/>
            <person name="Becker A."/>
            <person name="Abrahante J.E."/>
            <person name="Garbe J."/>
            <person name="Badalamenti J.P."/>
            <person name="Herman A."/>
            <person name="Mangelson H."/>
            <person name="Liachko I."/>
            <person name="Sullivan S."/>
            <person name="Sone E.D."/>
            <person name="Koren S."/>
            <person name="Silverstein K.A.T."/>
            <person name="Beckman K.B."/>
            <person name="Gohl D.M."/>
        </authorList>
    </citation>
    <scope>NUCLEOTIDE SEQUENCE</scope>
    <source>
        <strain evidence="2">Duluth1</strain>
        <tissue evidence="2">Whole animal</tissue>
    </source>
</reference>
<proteinExistence type="predicted"/>
<sequence length="270" mass="30351">MALRCFKDGLCNVSGCKRSECLTHEDDVPKYEAMNNSQNAITNQPSVQQHHIITKKAGQTMSQDNGAFEDANDQNSNTQLAARFGKVVNGPWCKLCHHLKETQETKEFELMKDLSGIMKTISHRCAEKAKAVVPIFSVVDEKDHRKRGDTITIEAVVKEVSAHVWKIDHVQTILKENNSDKTENLIRSFIEDTIKVCWEMSISQPPLMLNFEVEGKMYTDIIKHTFTKFSTIKEIESNKTSGTIILVVMPSVVNLSTDGCLKKGEVIVVP</sequence>
<protein>
    <recommendedName>
        <fullName evidence="1">Mitochondria-eating protein C-terminal domain-containing protein</fullName>
    </recommendedName>
</protein>
<dbReference type="Pfam" id="PF16026">
    <property type="entry name" value="MIEAP"/>
    <property type="match status" value="1"/>
</dbReference>
<evidence type="ECO:0000313" key="3">
    <source>
        <dbReference type="Proteomes" id="UP000828390"/>
    </source>
</evidence>
<organism evidence="2 3">
    <name type="scientific">Dreissena polymorpha</name>
    <name type="common">Zebra mussel</name>
    <name type="synonym">Mytilus polymorpha</name>
    <dbReference type="NCBI Taxonomy" id="45954"/>
    <lineage>
        <taxon>Eukaryota</taxon>
        <taxon>Metazoa</taxon>
        <taxon>Spiralia</taxon>
        <taxon>Lophotrochozoa</taxon>
        <taxon>Mollusca</taxon>
        <taxon>Bivalvia</taxon>
        <taxon>Autobranchia</taxon>
        <taxon>Heteroconchia</taxon>
        <taxon>Euheterodonta</taxon>
        <taxon>Imparidentia</taxon>
        <taxon>Neoheterodontei</taxon>
        <taxon>Myida</taxon>
        <taxon>Dreissenoidea</taxon>
        <taxon>Dreissenidae</taxon>
        <taxon>Dreissena</taxon>
    </lineage>
</organism>
<reference evidence="2" key="2">
    <citation type="submission" date="2020-11" db="EMBL/GenBank/DDBJ databases">
        <authorList>
            <person name="McCartney M.A."/>
            <person name="Auch B."/>
            <person name="Kono T."/>
            <person name="Mallez S."/>
            <person name="Becker A."/>
            <person name="Gohl D.M."/>
            <person name="Silverstein K.A.T."/>
            <person name="Koren S."/>
            <person name="Bechman K.B."/>
            <person name="Herman A."/>
            <person name="Abrahante J.E."/>
            <person name="Garbe J."/>
        </authorList>
    </citation>
    <scope>NUCLEOTIDE SEQUENCE</scope>
    <source>
        <strain evidence="2">Duluth1</strain>
        <tissue evidence="2">Whole animal</tissue>
    </source>
</reference>